<dbReference type="WBParaSite" id="nRc.2.0.1.t47091-RA">
    <property type="protein sequence ID" value="nRc.2.0.1.t47091-RA"/>
    <property type="gene ID" value="nRc.2.0.1.g47091"/>
</dbReference>
<feature type="domain" description="ZP" evidence="2">
    <location>
        <begin position="51"/>
        <end position="299"/>
    </location>
</feature>
<name>A0A915LBE4_ROMCU</name>
<feature type="signal peptide" evidence="1">
    <location>
        <begin position="1"/>
        <end position="26"/>
    </location>
</feature>
<evidence type="ECO:0000259" key="2">
    <source>
        <dbReference type="PROSITE" id="PS51034"/>
    </source>
</evidence>
<organism evidence="3 4">
    <name type="scientific">Romanomermis culicivorax</name>
    <name type="common">Nematode worm</name>
    <dbReference type="NCBI Taxonomy" id="13658"/>
    <lineage>
        <taxon>Eukaryota</taxon>
        <taxon>Metazoa</taxon>
        <taxon>Ecdysozoa</taxon>
        <taxon>Nematoda</taxon>
        <taxon>Enoplea</taxon>
        <taxon>Dorylaimia</taxon>
        <taxon>Mermithida</taxon>
        <taxon>Mermithoidea</taxon>
        <taxon>Mermithidae</taxon>
        <taxon>Romanomermis</taxon>
    </lineage>
</organism>
<accession>A0A915LBE4</accession>
<evidence type="ECO:0000256" key="1">
    <source>
        <dbReference type="SAM" id="SignalP"/>
    </source>
</evidence>
<keyword evidence="1" id="KW-0732">Signal</keyword>
<dbReference type="InterPro" id="IPR001507">
    <property type="entry name" value="ZP_dom"/>
</dbReference>
<dbReference type="PANTHER" id="PTHR46560:SF5">
    <property type="entry name" value="CYPHER, ISOFORM B"/>
    <property type="match status" value="1"/>
</dbReference>
<feature type="chain" id="PRO_5038116780" evidence="1">
    <location>
        <begin position="27"/>
        <end position="299"/>
    </location>
</feature>
<reference evidence="4" key="1">
    <citation type="submission" date="2022-11" db="UniProtKB">
        <authorList>
            <consortium name="WormBaseParasite"/>
        </authorList>
    </citation>
    <scope>IDENTIFICATION</scope>
</reference>
<keyword evidence="3" id="KW-1185">Reference proteome</keyword>
<dbReference type="PROSITE" id="PS51034">
    <property type="entry name" value="ZP_2"/>
    <property type="match status" value="1"/>
</dbReference>
<dbReference type="InterPro" id="IPR056953">
    <property type="entry name" value="CUT_N"/>
</dbReference>
<dbReference type="Proteomes" id="UP000887565">
    <property type="component" value="Unplaced"/>
</dbReference>
<dbReference type="PANTHER" id="PTHR46560">
    <property type="entry name" value="CYPHER, ISOFORM B"/>
    <property type="match status" value="1"/>
</dbReference>
<dbReference type="Pfam" id="PF25057">
    <property type="entry name" value="CUT_N"/>
    <property type="match status" value="1"/>
</dbReference>
<sequence length="299" mass="33015">MTESGFLRGALFASVIVYFGISLVAAKDAFNDDPNTFNFVEAAKVVDKKATCDDKFIYFNLVFNQPFRGLIYSEGSFRVDKCVYANGTHRPSTRYNVSIPLDDCNSKKFGNGTSQNVLIVQQDPKIMEVDDNFYFITCQILDPISSLSPLLSPADHFRRIGSNVNKSTFGGGFGLSSDDFPDNERRITLSFLGLTVQNDAPSTEIVTNVAPISLDYSAEVQLGSGAPNSPPVDRVLRVGEPLSYVVRLRNLRNLDARVGRCWATDRQGSDIQLSDDDGCSLQTGILTFTTMKHAKLYKN</sequence>
<evidence type="ECO:0000313" key="4">
    <source>
        <dbReference type="WBParaSite" id="nRc.2.0.1.t47091-RA"/>
    </source>
</evidence>
<proteinExistence type="predicted"/>
<dbReference type="AlphaFoldDB" id="A0A915LBE4"/>
<evidence type="ECO:0000313" key="3">
    <source>
        <dbReference type="Proteomes" id="UP000887565"/>
    </source>
</evidence>
<protein>
    <submittedName>
        <fullName evidence="4">ZP domain-containing protein</fullName>
    </submittedName>
</protein>
<dbReference type="OMA" id="DHFRRIG"/>